<dbReference type="RefSeq" id="WP_311651396.1">
    <property type="nucleotide sequence ID" value="NZ_JAVRIB010000002.1"/>
</dbReference>
<dbReference type="EMBL" id="JAVRIB010000002">
    <property type="protein sequence ID" value="MDT0633679.1"/>
    <property type="molecule type" value="Genomic_DNA"/>
</dbReference>
<organism evidence="2 3">
    <name type="scientific">Spectribacter hydrogenoxidans</name>
    <dbReference type="NCBI Taxonomy" id="3075608"/>
    <lineage>
        <taxon>Bacteria</taxon>
        <taxon>Pseudomonadati</taxon>
        <taxon>Pseudomonadota</taxon>
        <taxon>Gammaproteobacteria</taxon>
        <taxon>Salinisphaerales</taxon>
        <taxon>Salinisphaeraceae</taxon>
        <taxon>Spectribacter</taxon>
    </lineage>
</organism>
<evidence type="ECO:0008006" key="4">
    <source>
        <dbReference type="Google" id="ProtNLM"/>
    </source>
</evidence>
<accession>A0ABU3BWM2</accession>
<evidence type="ECO:0000313" key="3">
    <source>
        <dbReference type="Proteomes" id="UP001251857"/>
    </source>
</evidence>
<sequence>MPDQSDSKVAAALELPARLVQTGGIVAVLLVAYGDLFHTLLGVIAGLIWIKVTSEELPQELGDLRVKRQLFQAVAEWLGRSDGGEVFDNAYSEHLYMDEGIQAPRYDAVAKAKGIANIWTGLLSLILQCYLVVVIVQVALNYVYG</sequence>
<evidence type="ECO:0000256" key="1">
    <source>
        <dbReference type="SAM" id="Phobius"/>
    </source>
</evidence>
<dbReference type="Proteomes" id="UP001251857">
    <property type="component" value="Unassembled WGS sequence"/>
</dbReference>
<feature type="transmembrane region" description="Helical" evidence="1">
    <location>
        <begin position="25"/>
        <end position="50"/>
    </location>
</feature>
<keyword evidence="3" id="KW-1185">Reference proteome</keyword>
<keyword evidence="1" id="KW-0812">Transmembrane</keyword>
<feature type="transmembrane region" description="Helical" evidence="1">
    <location>
        <begin position="121"/>
        <end position="144"/>
    </location>
</feature>
<name>A0ABU3BWM2_9GAMM</name>
<gene>
    <name evidence="2" type="ORF">RM532_01770</name>
</gene>
<keyword evidence="1" id="KW-1133">Transmembrane helix</keyword>
<evidence type="ECO:0000313" key="2">
    <source>
        <dbReference type="EMBL" id="MDT0633679.1"/>
    </source>
</evidence>
<comment type="caution">
    <text evidence="2">The sequence shown here is derived from an EMBL/GenBank/DDBJ whole genome shotgun (WGS) entry which is preliminary data.</text>
</comment>
<protein>
    <recommendedName>
        <fullName evidence="4">ABC transmembrane type-1 domain-containing protein</fullName>
    </recommendedName>
</protein>
<reference evidence="2 3" key="1">
    <citation type="submission" date="2023-09" db="EMBL/GenBank/DDBJ databases">
        <authorList>
            <person name="Rey-Velasco X."/>
        </authorList>
    </citation>
    <scope>NUCLEOTIDE SEQUENCE [LARGE SCALE GENOMIC DNA]</scope>
    <source>
        <strain evidence="2 3">W335</strain>
    </source>
</reference>
<proteinExistence type="predicted"/>
<keyword evidence="1" id="KW-0472">Membrane</keyword>